<sequence length="178" mass="19931">MLQKFALLVCLLAPVFSSIQEGLPVCPQKYVDEYEYPYVVYGKPSQCYVAGRQGPCSSGSVLFAKPRSHFGVCSCECFIDEGILFDDSHVRNYRYCFNARVGQIFVYDKKRCACYQLGTQGPCPQGQRIEKGIYEEAPKCVSASNNTKEDLSEQSHTQLESKCPEGTIYSTLLNCVLI</sequence>
<dbReference type="OrthoDB" id="6328618at2759"/>
<keyword evidence="3" id="KW-1185">Reference proteome</keyword>
<dbReference type="AlphaFoldDB" id="A0A1D2N4W4"/>
<evidence type="ECO:0000313" key="3">
    <source>
        <dbReference type="Proteomes" id="UP000094527"/>
    </source>
</evidence>
<protein>
    <recommendedName>
        <fullName evidence="4">DUF4789 domain-containing protein</fullName>
    </recommendedName>
</protein>
<accession>A0A1D2N4W4</accession>
<proteinExistence type="predicted"/>
<reference evidence="2 3" key="1">
    <citation type="journal article" date="2016" name="Genome Biol. Evol.">
        <title>Gene Family Evolution Reflects Adaptation to Soil Environmental Stressors in the Genome of the Collembolan Orchesella cincta.</title>
        <authorList>
            <person name="Faddeeva-Vakhrusheva A."/>
            <person name="Derks M.F."/>
            <person name="Anvar S.Y."/>
            <person name="Agamennone V."/>
            <person name="Suring W."/>
            <person name="Smit S."/>
            <person name="van Straalen N.M."/>
            <person name="Roelofs D."/>
        </authorList>
    </citation>
    <scope>NUCLEOTIDE SEQUENCE [LARGE SCALE GENOMIC DNA]</scope>
    <source>
        <tissue evidence="2">Mixed pool</tissue>
    </source>
</reference>
<name>A0A1D2N4W4_ORCCI</name>
<comment type="caution">
    <text evidence="2">The sequence shown here is derived from an EMBL/GenBank/DDBJ whole genome shotgun (WGS) entry which is preliminary data.</text>
</comment>
<dbReference type="Proteomes" id="UP000094527">
    <property type="component" value="Unassembled WGS sequence"/>
</dbReference>
<dbReference type="EMBL" id="LJIJ01000215">
    <property type="protein sequence ID" value="ODN00308.1"/>
    <property type="molecule type" value="Genomic_DNA"/>
</dbReference>
<organism evidence="2 3">
    <name type="scientific">Orchesella cincta</name>
    <name type="common">Springtail</name>
    <name type="synonym">Podura cincta</name>
    <dbReference type="NCBI Taxonomy" id="48709"/>
    <lineage>
        <taxon>Eukaryota</taxon>
        <taxon>Metazoa</taxon>
        <taxon>Ecdysozoa</taxon>
        <taxon>Arthropoda</taxon>
        <taxon>Hexapoda</taxon>
        <taxon>Collembola</taxon>
        <taxon>Entomobryomorpha</taxon>
        <taxon>Entomobryoidea</taxon>
        <taxon>Orchesellidae</taxon>
        <taxon>Orchesellinae</taxon>
        <taxon>Orchesella</taxon>
    </lineage>
</organism>
<evidence type="ECO:0008006" key="4">
    <source>
        <dbReference type="Google" id="ProtNLM"/>
    </source>
</evidence>
<evidence type="ECO:0000313" key="2">
    <source>
        <dbReference type="EMBL" id="ODN00308.1"/>
    </source>
</evidence>
<feature type="chain" id="PRO_5008905039" description="DUF4789 domain-containing protein" evidence="1">
    <location>
        <begin position="18"/>
        <end position="178"/>
    </location>
</feature>
<gene>
    <name evidence="2" type="ORF">Ocin01_06373</name>
</gene>
<keyword evidence="1" id="KW-0732">Signal</keyword>
<evidence type="ECO:0000256" key="1">
    <source>
        <dbReference type="SAM" id="SignalP"/>
    </source>
</evidence>
<feature type="signal peptide" evidence="1">
    <location>
        <begin position="1"/>
        <end position="17"/>
    </location>
</feature>